<evidence type="ECO:0000313" key="3">
    <source>
        <dbReference type="Proteomes" id="UP000306753"/>
    </source>
</evidence>
<name>A0A5R9QJG9_9GAMM</name>
<keyword evidence="1" id="KW-1133">Transmembrane helix</keyword>
<proteinExistence type="predicted"/>
<feature type="transmembrane region" description="Helical" evidence="1">
    <location>
        <begin position="7"/>
        <end position="25"/>
    </location>
</feature>
<organism evidence="2 3">
    <name type="scientific">Stutzerimonas nosocomialis</name>
    <dbReference type="NCBI Taxonomy" id="1056496"/>
    <lineage>
        <taxon>Bacteria</taxon>
        <taxon>Pseudomonadati</taxon>
        <taxon>Pseudomonadota</taxon>
        <taxon>Gammaproteobacteria</taxon>
        <taxon>Pseudomonadales</taxon>
        <taxon>Pseudomonadaceae</taxon>
        <taxon>Stutzerimonas</taxon>
    </lineage>
</organism>
<feature type="transmembrane region" description="Helical" evidence="1">
    <location>
        <begin position="32"/>
        <end position="53"/>
    </location>
</feature>
<evidence type="ECO:0000256" key="1">
    <source>
        <dbReference type="SAM" id="Phobius"/>
    </source>
</evidence>
<reference evidence="2 3" key="1">
    <citation type="journal article" date="2017" name="Eur. J. Clin. Microbiol. Infect. Dis.">
        <title>Uncommonly isolated clinical Pseudomonas: identification and phylogenetic assignation.</title>
        <authorList>
            <person name="Mulet M."/>
            <person name="Gomila M."/>
            <person name="Ramirez A."/>
            <person name="Cardew S."/>
            <person name="Moore E.R."/>
            <person name="Lalucat J."/>
            <person name="Garcia-Valdes E."/>
        </authorList>
    </citation>
    <scope>NUCLEOTIDE SEQUENCE [LARGE SCALE GENOMIC DNA]</scope>
    <source>
        <strain evidence="2 3">SD129</strain>
    </source>
</reference>
<keyword evidence="1" id="KW-0812">Transmembrane</keyword>
<protein>
    <submittedName>
        <fullName evidence="2">Uncharacterized protein</fullName>
    </submittedName>
</protein>
<accession>A0A5R9QJG9</accession>
<feature type="transmembrane region" description="Helical" evidence="1">
    <location>
        <begin position="65"/>
        <end position="87"/>
    </location>
</feature>
<dbReference type="RefSeq" id="WP_138410750.1">
    <property type="nucleotide sequence ID" value="NZ_QLAG01000002.1"/>
</dbReference>
<dbReference type="Proteomes" id="UP000306753">
    <property type="component" value="Unassembled WGS sequence"/>
</dbReference>
<keyword evidence="1" id="KW-0472">Membrane</keyword>
<evidence type="ECO:0000313" key="2">
    <source>
        <dbReference type="EMBL" id="TLX65083.1"/>
    </source>
</evidence>
<keyword evidence="3" id="KW-1185">Reference proteome</keyword>
<dbReference type="AlphaFoldDB" id="A0A5R9QJG9"/>
<dbReference type="EMBL" id="QLAG01000002">
    <property type="protein sequence ID" value="TLX65083.1"/>
    <property type="molecule type" value="Genomic_DNA"/>
</dbReference>
<comment type="caution">
    <text evidence="2">The sequence shown here is derived from an EMBL/GenBank/DDBJ whole genome shotgun (WGS) entry which is preliminary data.</text>
</comment>
<gene>
    <name evidence="2" type="ORF">DN820_01860</name>
</gene>
<sequence>MDVIKDVAPYVLMAIAAIYKWVLLNQDQRTEFIGIAGFIAIIAVIGFSLWQLALFGLSPEPITRLAVLGALLHFFNLIAYFVALLTFSEASRRRKRNKDAEAEPA</sequence>